<feature type="region of interest" description="Disordered" evidence="1">
    <location>
        <begin position="358"/>
        <end position="396"/>
    </location>
</feature>
<dbReference type="HOGENOM" id="CLU_042416_0_0_1"/>
<organism evidence="3 4">
    <name type="scientific">Hebeloma cylindrosporum</name>
    <dbReference type="NCBI Taxonomy" id="76867"/>
    <lineage>
        <taxon>Eukaryota</taxon>
        <taxon>Fungi</taxon>
        <taxon>Dikarya</taxon>
        <taxon>Basidiomycota</taxon>
        <taxon>Agaricomycotina</taxon>
        <taxon>Agaricomycetes</taxon>
        <taxon>Agaricomycetidae</taxon>
        <taxon>Agaricales</taxon>
        <taxon>Agaricineae</taxon>
        <taxon>Hymenogastraceae</taxon>
        <taxon>Hebeloma</taxon>
    </lineage>
</organism>
<feature type="compositionally biased region" description="Low complexity" evidence="1">
    <location>
        <begin position="378"/>
        <end position="392"/>
    </location>
</feature>
<name>A0A0C3CNQ2_HEBCY</name>
<feature type="region of interest" description="Disordered" evidence="1">
    <location>
        <begin position="430"/>
        <end position="453"/>
    </location>
</feature>
<dbReference type="OrthoDB" id="2564234at2759"/>
<protein>
    <submittedName>
        <fullName evidence="3">Uncharacterized protein</fullName>
    </submittedName>
</protein>
<accession>A0A0C3CNQ2</accession>
<keyword evidence="2" id="KW-1133">Transmembrane helix</keyword>
<dbReference type="Proteomes" id="UP000053424">
    <property type="component" value="Unassembled WGS sequence"/>
</dbReference>
<dbReference type="AlphaFoldDB" id="A0A0C3CNQ2"/>
<proteinExistence type="predicted"/>
<reference evidence="3 4" key="1">
    <citation type="submission" date="2014-04" db="EMBL/GenBank/DDBJ databases">
        <authorList>
            <consortium name="DOE Joint Genome Institute"/>
            <person name="Kuo A."/>
            <person name="Gay G."/>
            <person name="Dore J."/>
            <person name="Kohler A."/>
            <person name="Nagy L.G."/>
            <person name="Floudas D."/>
            <person name="Copeland A."/>
            <person name="Barry K.W."/>
            <person name="Cichocki N."/>
            <person name="Veneault-Fourrey C."/>
            <person name="LaButti K."/>
            <person name="Lindquist E.A."/>
            <person name="Lipzen A."/>
            <person name="Lundell T."/>
            <person name="Morin E."/>
            <person name="Murat C."/>
            <person name="Sun H."/>
            <person name="Tunlid A."/>
            <person name="Henrissat B."/>
            <person name="Grigoriev I.V."/>
            <person name="Hibbett D.S."/>
            <person name="Martin F."/>
            <person name="Nordberg H.P."/>
            <person name="Cantor M.N."/>
            <person name="Hua S.X."/>
        </authorList>
    </citation>
    <scope>NUCLEOTIDE SEQUENCE [LARGE SCALE GENOMIC DNA]</scope>
    <source>
        <strain evidence="4">h7</strain>
    </source>
</reference>
<dbReference type="EMBL" id="KN831772">
    <property type="protein sequence ID" value="KIM45456.1"/>
    <property type="molecule type" value="Genomic_DNA"/>
</dbReference>
<keyword evidence="4" id="KW-1185">Reference proteome</keyword>
<feature type="compositionally biased region" description="Low complexity" evidence="1">
    <location>
        <begin position="298"/>
        <end position="307"/>
    </location>
</feature>
<evidence type="ECO:0000313" key="4">
    <source>
        <dbReference type="Proteomes" id="UP000053424"/>
    </source>
</evidence>
<sequence length="453" mass="48590">MVTQTAQADVSFYFYGTGVQLYGAKRLNHGAYQISIDSVVYAPVNGSNGYHTVRMTNLESRYLDLDFITWQTPVGEANEPLIATTVQDTDASFKYIPEQQWNSSPVNAGMFSAGSGHVTSTAGASVEYTFKVSTGDSVAIYGPVGPSGAPYSVQLDNNAAKNFSSYKQFYRPQMILFQASNLGGGQHTVTLTSTAWNNSALTLAIDYAQAYTTSSLEKRRDFFGAIVGIAIGAVLLALLAFIVVFRRLWPSIFKNILHFKGRSNQNQLVTEAFEYRPISGNEPISSHGLAAPHAHGLTPQTSQSTFQPTPPSTSLWPISGGGSYRPSAYADSLMPGPNTQVITIPYTPDGKYRPDLVSAPQLMPPPQGLRRSGSINVQSSSTLQLPSSSQQPRAIRSQPNLAAALPAGARQPVPGASLDDLRGAAGREIVLAPLRREAPPPRYERDPSGGGGL</sequence>
<keyword evidence="2" id="KW-0472">Membrane</keyword>
<dbReference type="STRING" id="686832.A0A0C3CNQ2"/>
<evidence type="ECO:0000256" key="2">
    <source>
        <dbReference type="SAM" id="Phobius"/>
    </source>
</evidence>
<evidence type="ECO:0000313" key="3">
    <source>
        <dbReference type="EMBL" id="KIM45456.1"/>
    </source>
</evidence>
<feature type="region of interest" description="Disordered" evidence="1">
    <location>
        <begin position="284"/>
        <end position="313"/>
    </location>
</feature>
<keyword evidence="2" id="KW-0812">Transmembrane</keyword>
<feature type="compositionally biased region" description="Basic and acidic residues" evidence="1">
    <location>
        <begin position="434"/>
        <end position="447"/>
    </location>
</feature>
<dbReference type="Gene3D" id="2.60.120.260">
    <property type="entry name" value="Galactose-binding domain-like"/>
    <property type="match status" value="2"/>
</dbReference>
<reference evidence="4" key="2">
    <citation type="submission" date="2015-01" db="EMBL/GenBank/DDBJ databases">
        <title>Evolutionary Origins and Diversification of the Mycorrhizal Mutualists.</title>
        <authorList>
            <consortium name="DOE Joint Genome Institute"/>
            <consortium name="Mycorrhizal Genomics Consortium"/>
            <person name="Kohler A."/>
            <person name="Kuo A."/>
            <person name="Nagy L.G."/>
            <person name="Floudas D."/>
            <person name="Copeland A."/>
            <person name="Barry K.W."/>
            <person name="Cichocki N."/>
            <person name="Veneault-Fourrey C."/>
            <person name="LaButti K."/>
            <person name="Lindquist E.A."/>
            <person name="Lipzen A."/>
            <person name="Lundell T."/>
            <person name="Morin E."/>
            <person name="Murat C."/>
            <person name="Riley R."/>
            <person name="Ohm R."/>
            <person name="Sun H."/>
            <person name="Tunlid A."/>
            <person name="Henrissat B."/>
            <person name="Grigoriev I.V."/>
            <person name="Hibbett D.S."/>
            <person name="Martin F."/>
        </authorList>
    </citation>
    <scope>NUCLEOTIDE SEQUENCE [LARGE SCALE GENOMIC DNA]</scope>
    <source>
        <strain evidence="4">h7</strain>
    </source>
</reference>
<feature type="transmembrane region" description="Helical" evidence="2">
    <location>
        <begin position="222"/>
        <end position="245"/>
    </location>
</feature>
<gene>
    <name evidence="3" type="ORF">M413DRAFT_442126</name>
</gene>
<evidence type="ECO:0000256" key="1">
    <source>
        <dbReference type="SAM" id="MobiDB-lite"/>
    </source>
</evidence>